<dbReference type="Gene3D" id="3.40.50.261">
    <property type="entry name" value="Succinyl-CoA synthetase domains"/>
    <property type="match status" value="2"/>
</dbReference>
<dbReference type="SUPFAM" id="SSF56059">
    <property type="entry name" value="Glutathione synthetase ATP-binding domain-like"/>
    <property type="match status" value="1"/>
</dbReference>
<name>A0ABV2Q3E4_9BURK</name>
<dbReference type="EMBL" id="JBEPSH010000001">
    <property type="protein sequence ID" value="MET4575524.1"/>
    <property type="molecule type" value="Genomic_DNA"/>
</dbReference>
<dbReference type="InterPro" id="IPR036291">
    <property type="entry name" value="NAD(P)-bd_dom_sf"/>
</dbReference>
<dbReference type="InterPro" id="IPR032875">
    <property type="entry name" value="Succ_CoA_lig_flav_dom"/>
</dbReference>
<dbReference type="Gene3D" id="3.30.1490.20">
    <property type="entry name" value="ATP-grasp fold, A domain"/>
    <property type="match status" value="1"/>
</dbReference>
<evidence type="ECO:0000313" key="3">
    <source>
        <dbReference type="Proteomes" id="UP001549320"/>
    </source>
</evidence>
<dbReference type="SUPFAM" id="SSF52210">
    <property type="entry name" value="Succinyl-CoA synthetase domains"/>
    <property type="match status" value="2"/>
</dbReference>
<keyword evidence="2" id="KW-0436">Ligase</keyword>
<organism evidence="2 3">
    <name type="scientific">Ottowia thiooxydans</name>
    <dbReference type="NCBI Taxonomy" id="219182"/>
    <lineage>
        <taxon>Bacteria</taxon>
        <taxon>Pseudomonadati</taxon>
        <taxon>Pseudomonadota</taxon>
        <taxon>Betaproteobacteria</taxon>
        <taxon>Burkholderiales</taxon>
        <taxon>Comamonadaceae</taxon>
        <taxon>Ottowia</taxon>
    </lineage>
</organism>
<evidence type="ECO:0000259" key="1">
    <source>
        <dbReference type="SMART" id="SM00881"/>
    </source>
</evidence>
<dbReference type="Proteomes" id="UP001549320">
    <property type="component" value="Unassembled WGS sequence"/>
</dbReference>
<reference evidence="2 3" key="1">
    <citation type="submission" date="2024-06" db="EMBL/GenBank/DDBJ databases">
        <title>Sorghum-associated microbial communities from plants grown in Nebraska, USA.</title>
        <authorList>
            <person name="Schachtman D."/>
        </authorList>
    </citation>
    <scope>NUCLEOTIDE SEQUENCE [LARGE SCALE GENOMIC DNA]</scope>
    <source>
        <strain evidence="2 3">2709</strain>
    </source>
</reference>
<gene>
    <name evidence="2" type="ORF">ABIE13_000621</name>
</gene>
<protein>
    <submittedName>
        <fullName evidence="2">Acyl-CoA synthetase (NDP forming)</fullName>
        <ecNumber evidence="2">6.2.1.13</ecNumber>
    </submittedName>
</protein>
<dbReference type="Pfam" id="PF13380">
    <property type="entry name" value="CoA_binding_2"/>
    <property type="match status" value="1"/>
</dbReference>
<dbReference type="Gene3D" id="3.40.50.720">
    <property type="entry name" value="NAD(P)-binding Rossmann-like Domain"/>
    <property type="match status" value="1"/>
</dbReference>
<dbReference type="Gene3D" id="3.30.470.20">
    <property type="entry name" value="ATP-grasp fold, B domain"/>
    <property type="match status" value="1"/>
</dbReference>
<dbReference type="SMART" id="SM00881">
    <property type="entry name" value="CoA_binding"/>
    <property type="match status" value="1"/>
</dbReference>
<dbReference type="PANTHER" id="PTHR42793">
    <property type="entry name" value="COA BINDING DOMAIN CONTAINING PROTEIN"/>
    <property type="match status" value="1"/>
</dbReference>
<dbReference type="Pfam" id="PF13549">
    <property type="entry name" value="ATP-grasp_5"/>
    <property type="match status" value="1"/>
</dbReference>
<dbReference type="InterPro" id="IPR016102">
    <property type="entry name" value="Succinyl-CoA_synth-like"/>
</dbReference>
<dbReference type="InterPro" id="IPR003781">
    <property type="entry name" value="CoA-bd"/>
</dbReference>
<accession>A0ABV2Q3E4</accession>
<dbReference type="EC" id="6.2.1.13" evidence="2"/>
<keyword evidence="3" id="KW-1185">Reference proteome</keyword>
<comment type="caution">
    <text evidence="2">The sequence shown here is derived from an EMBL/GenBank/DDBJ whole genome shotgun (WGS) entry which is preliminary data.</text>
</comment>
<dbReference type="PANTHER" id="PTHR42793:SF4">
    <property type="entry name" value="BLL6376 PROTEIN"/>
    <property type="match status" value="1"/>
</dbReference>
<feature type="domain" description="CoA-binding" evidence="1">
    <location>
        <begin position="25"/>
        <end position="120"/>
    </location>
</feature>
<sequence>MNTMTETALLQSAEHAACGNALSSLFHPQSIAFIGASERPNTPASRGLRNCLRHGFKGGLYPINPKYPELFGVPCYKTLADLPELPDLVMIALSAEMTLSAVAECKAAGVKTVVVCSAGWEEQGPEGVERAQRLQQIMVGAQMRMLGPNCLGAGNPAQGLCLGYNSSFESMAHARTGRVGLVTQSGAMMGGLLLNGEDAGADIGLYAHVGNAMDIGMEELAQHMLENAQIDVVALMIEGLRQPQRFLELARRARAIGKPLVVFKAGASELGRQAVMSHTGALAGSDEVFAAVCREEGILRVSESEDLLSTASALAKWKNKRPVGKAGLLVFTLSGGAASILADECADADVPVPELSAATLQKLSAILPSYVKASNPLDVGGAVFSDPELPRRALAIALEDEAIDSVLWVGVGAPRDDRSQLWLNQALDVMATSDKASIIIPVSGYVQEAGFERARAMGVPVARSLRASAQLNGFARKFNQATYPPGEYGAGIPELPKIGGLIDEVQSKALLKALGLKVPDSRVANTAADVESCARELAGTVVVKGLARGIAHKSEHGLVALNLGTPEAARAAAEKMQAQAAELEFLGFLVERMATKGVEVVLGIKRDPGFGPVLMFGLGGISVELFKDVAFGMCPLSPESARELIGLTKAAELLRGFRGQPKADEPALIDAMVRLSQFAAHHAGRLSEMDVNPVIVLPQGQGVLALDAMIACDAAP</sequence>
<proteinExistence type="predicted"/>
<dbReference type="GO" id="GO:0043758">
    <property type="term" value="F:acetate-CoA ligase (ADP-forming) activity"/>
    <property type="evidence" value="ECO:0007669"/>
    <property type="project" value="UniProtKB-EC"/>
</dbReference>
<evidence type="ECO:0000313" key="2">
    <source>
        <dbReference type="EMBL" id="MET4575524.1"/>
    </source>
</evidence>
<dbReference type="SUPFAM" id="SSF51735">
    <property type="entry name" value="NAD(P)-binding Rossmann-fold domains"/>
    <property type="match status" value="1"/>
</dbReference>
<dbReference type="Pfam" id="PF13607">
    <property type="entry name" value="Succ_CoA_lig"/>
    <property type="match status" value="1"/>
</dbReference>
<dbReference type="InterPro" id="IPR013815">
    <property type="entry name" value="ATP_grasp_subdomain_1"/>
</dbReference>